<evidence type="ECO:0000313" key="1">
    <source>
        <dbReference type="EMBL" id="KAJ5413770.1"/>
    </source>
</evidence>
<reference evidence="1" key="1">
    <citation type="submission" date="2022-12" db="EMBL/GenBank/DDBJ databases">
        <authorList>
            <person name="Petersen C."/>
        </authorList>
    </citation>
    <scope>NUCLEOTIDE SEQUENCE</scope>
    <source>
        <strain evidence="1">IBT 29677</strain>
    </source>
</reference>
<proteinExistence type="predicted"/>
<reference evidence="1" key="2">
    <citation type="journal article" date="2023" name="IMA Fungus">
        <title>Comparative genomic study of the Penicillium genus elucidates a diverse pangenome and 15 lateral gene transfer events.</title>
        <authorList>
            <person name="Petersen C."/>
            <person name="Sorensen T."/>
            <person name="Nielsen M.R."/>
            <person name="Sondergaard T.E."/>
            <person name="Sorensen J.L."/>
            <person name="Fitzpatrick D.A."/>
            <person name="Frisvad J.C."/>
            <person name="Nielsen K.L."/>
        </authorList>
    </citation>
    <scope>NUCLEOTIDE SEQUENCE</scope>
    <source>
        <strain evidence="1">IBT 29677</strain>
    </source>
</reference>
<dbReference type="RefSeq" id="XP_056493626.1">
    <property type="nucleotide sequence ID" value="XM_056625044.1"/>
</dbReference>
<dbReference type="EMBL" id="JAPZBU010000003">
    <property type="protein sequence ID" value="KAJ5413770.1"/>
    <property type="molecule type" value="Genomic_DNA"/>
</dbReference>
<evidence type="ECO:0000313" key="2">
    <source>
        <dbReference type="Proteomes" id="UP001147747"/>
    </source>
</evidence>
<dbReference type="AlphaFoldDB" id="A0A9W9WA77"/>
<dbReference type="InterPro" id="IPR008972">
    <property type="entry name" value="Cupredoxin"/>
</dbReference>
<comment type="caution">
    <text evidence="1">The sequence shown here is derived from an EMBL/GenBank/DDBJ whole genome shotgun (WGS) entry which is preliminary data.</text>
</comment>
<dbReference type="GeneID" id="81364024"/>
<dbReference type="SUPFAM" id="SSF49503">
    <property type="entry name" value="Cupredoxins"/>
    <property type="match status" value="1"/>
</dbReference>
<sequence length="325" mass="35512">MTVYHIRLVNEDTSDHFFSFVMDPPETLNKNGIFSSCWISMLVSSGGNLGVSTDVDCFAWAGTVPRNPAPGVEVPTGVGRLASLGTERSKGSSFQMKTTINDAATLTENTHGAPTATFEIFTGNDLPSPNNRYLIGMAKMDGHGRLIPVATVLASNQTTTQIKPKMKFYISRAEYPASFIVDFTSISRNAGVVDFSSGEGQNKHFAIVRYTKNGDFKVDYHKQSLEAQEKGLVEWVLEKLHHLVSSDDYVDCHAFLGPGGGSAPTTAEEGETKTARFRLTYPVRCIYNCAAAPVPVYIADCMYGLIYVQPAEGDLPPVDHEYYVP</sequence>
<name>A0A9W9WA77_9EURO</name>
<dbReference type="Gene3D" id="2.60.40.420">
    <property type="entry name" value="Cupredoxins - blue copper proteins"/>
    <property type="match status" value="1"/>
</dbReference>
<organism evidence="1 2">
    <name type="scientific">Penicillium cosmopolitanum</name>
    <dbReference type="NCBI Taxonomy" id="1131564"/>
    <lineage>
        <taxon>Eukaryota</taxon>
        <taxon>Fungi</taxon>
        <taxon>Dikarya</taxon>
        <taxon>Ascomycota</taxon>
        <taxon>Pezizomycotina</taxon>
        <taxon>Eurotiomycetes</taxon>
        <taxon>Eurotiomycetidae</taxon>
        <taxon>Eurotiales</taxon>
        <taxon>Aspergillaceae</taxon>
        <taxon>Penicillium</taxon>
    </lineage>
</organism>
<accession>A0A9W9WA77</accession>
<protein>
    <submittedName>
        <fullName evidence="1">Uncharacterized protein</fullName>
    </submittedName>
</protein>
<gene>
    <name evidence="1" type="ORF">N7509_000397</name>
</gene>
<dbReference type="OrthoDB" id="4267910at2759"/>
<keyword evidence="2" id="KW-1185">Reference proteome</keyword>
<dbReference type="Proteomes" id="UP001147747">
    <property type="component" value="Unassembled WGS sequence"/>
</dbReference>